<dbReference type="InterPro" id="IPR036736">
    <property type="entry name" value="ACP-like_sf"/>
</dbReference>
<reference evidence="2" key="1">
    <citation type="submission" date="2022-03" db="EMBL/GenBank/DDBJ databases">
        <title>Streptomyces 7R015 and 7R016 isolated from Barleria lupulina in Thailand.</title>
        <authorList>
            <person name="Kanchanasin P."/>
            <person name="Phongsopitanun W."/>
            <person name="Tanasupawat S."/>
        </authorList>
    </citation>
    <scope>NUCLEOTIDE SEQUENCE</scope>
    <source>
        <strain evidence="2">7R015</strain>
    </source>
</reference>
<dbReference type="SUPFAM" id="SSF47336">
    <property type="entry name" value="ACP-like"/>
    <property type="match status" value="1"/>
</dbReference>
<evidence type="ECO:0000259" key="1">
    <source>
        <dbReference type="PROSITE" id="PS50075"/>
    </source>
</evidence>
<sequence>MASDREELLTQLTEFVQERLLSEPDPQGLAPDTPLLEWGILTSMNTAQLLTYIRDELGTNIPPTELTGTNFQNLDSITDLVLTLR</sequence>
<dbReference type="Pfam" id="PF00550">
    <property type="entry name" value="PP-binding"/>
    <property type="match status" value="1"/>
</dbReference>
<protein>
    <submittedName>
        <fullName evidence="2">Acyl carrier protein</fullName>
    </submittedName>
</protein>
<dbReference type="Proteomes" id="UP001165269">
    <property type="component" value="Unassembled WGS sequence"/>
</dbReference>
<feature type="domain" description="Carrier" evidence="1">
    <location>
        <begin position="3"/>
        <end position="85"/>
    </location>
</feature>
<accession>A0ABS9Y261</accession>
<gene>
    <name evidence="2" type="ORF">MQP27_09260</name>
</gene>
<keyword evidence="3" id="KW-1185">Reference proteome</keyword>
<comment type="caution">
    <text evidence="2">The sequence shown here is derived from an EMBL/GenBank/DDBJ whole genome shotgun (WGS) entry which is preliminary data.</text>
</comment>
<name>A0ABS9Y261_9ACTN</name>
<dbReference type="PROSITE" id="PS50075">
    <property type="entry name" value="CARRIER"/>
    <property type="match status" value="1"/>
</dbReference>
<dbReference type="Gene3D" id="1.10.1200.10">
    <property type="entry name" value="ACP-like"/>
    <property type="match status" value="1"/>
</dbReference>
<proteinExistence type="predicted"/>
<organism evidence="2 3">
    <name type="scientific">Streptomyces cylindrosporus</name>
    <dbReference type="NCBI Taxonomy" id="2927583"/>
    <lineage>
        <taxon>Bacteria</taxon>
        <taxon>Bacillati</taxon>
        <taxon>Actinomycetota</taxon>
        <taxon>Actinomycetes</taxon>
        <taxon>Kitasatosporales</taxon>
        <taxon>Streptomycetaceae</taxon>
        <taxon>Streptomyces</taxon>
    </lineage>
</organism>
<evidence type="ECO:0000313" key="3">
    <source>
        <dbReference type="Proteomes" id="UP001165269"/>
    </source>
</evidence>
<dbReference type="EMBL" id="JALDAY010000002">
    <property type="protein sequence ID" value="MCI3271297.1"/>
    <property type="molecule type" value="Genomic_DNA"/>
</dbReference>
<dbReference type="RefSeq" id="WP_242763528.1">
    <property type="nucleotide sequence ID" value="NZ_JALDAY010000002.1"/>
</dbReference>
<dbReference type="InterPro" id="IPR009081">
    <property type="entry name" value="PP-bd_ACP"/>
</dbReference>
<evidence type="ECO:0000313" key="2">
    <source>
        <dbReference type="EMBL" id="MCI3271297.1"/>
    </source>
</evidence>